<dbReference type="PANTHER" id="PTHR43166:SF9">
    <property type="entry name" value="GLUTAMATE_ASPARTATE IMPORT ATP-BINDING PROTEIN GLTL"/>
    <property type="match status" value="1"/>
</dbReference>
<dbReference type="SUPFAM" id="SSF52540">
    <property type="entry name" value="P-loop containing nucleoside triphosphate hydrolases"/>
    <property type="match status" value="2"/>
</dbReference>
<feature type="domain" description="ABC transporter" evidence="8">
    <location>
        <begin position="270"/>
        <end position="507"/>
    </location>
</feature>
<dbReference type="PROSITE" id="PS00211">
    <property type="entry name" value="ABC_TRANSPORTER_1"/>
    <property type="match status" value="1"/>
</dbReference>
<protein>
    <recommendedName>
        <fullName evidence="8">ABC transporter domain-containing protein</fullName>
    </recommendedName>
</protein>
<dbReference type="InterPro" id="IPR050086">
    <property type="entry name" value="MetN_ABC_transporter-like"/>
</dbReference>
<dbReference type="GO" id="GO:0005524">
    <property type="term" value="F:ATP binding"/>
    <property type="evidence" value="ECO:0007669"/>
    <property type="project" value="UniProtKB-KW"/>
</dbReference>
<dbReference type="Pfam" id="PF00005">
    <property type="entry name" value="ABC_tran"/>
    <property type="match status" value="2"/>
</dbReference>
<evidence type="ECO:0000256" key="6">
    <source>
        <dbReference type="ARBA" id="ARBA00022840"/>
    </source>
</evidence>
<proteinExistence type="inferred from homology"/>
<dbReference type="VEuPathDB" id="FungiDB:HpaG803597"/>
<dbReference type="EnsemblProtists" id="HpaT803597">
    <property type="protein sequence ID" value="HpaP803597"/>
    <property type="gene ID" value="HpaG803597"/>
</dbReference>
<comment type="similarity">
    <text evidence="2">Belongs to the ABC transporter superfamily.</text>
</comment>
<keyword evidence="10" id="KW-1185">Reference proteome</keyword>
<evidence type="ECO:0000256" key="1">
    <source>
        <dbReference type="ARBA" id="ARBA00004202"/>
    </source>
</evidence>
<reference evidence="9" key="2">
    <citation type="submission" date="2015-06" db="UniProtKB">
        <authorList>
            <consortium name="EnsemblProtists"/>
        </authorList>
    </citation>
    <scope>IDENTIFICATION</scope>
    <source>
        <strain evidence="9">Emoy2</strain>
    </source>
</reference>
<dbReference type="eggNOG" id="KOG0927">
    <property type="taxonomic scope" value="Eukaryota"/>
</dbReference>
<evidence type="ECO:0000313" key="10">
    <source>
        <dbReference type="Proteomes" id="UP000011713"/>
    </source>
</evidence>
<evidence type="ECO:0000256" key="2">
    <source>
        <dbReference type="ARBA" id="ARBA00005417"/>
    </source>
</evidence>
<evidence type="ECO:0000259" key="8">
    <source>
        <dbReference type="PROSITE" id="PS50893"/>
    </source>
</evidence>
<keyword evidence="6" id="KW-0067">ATP-binding</keyword>
<evidence type="ECO:0000313" key="9">
    <source>
        <dbReference type="EnsemblProtists" id="HpaP803597"/>
    </source>
</evidence>
<name>M4BBD5_HYAAE</name>
<dbReference type="InterPro" id="IPR003593">
    <property type="entry name" value="AAA+_ATPase"/>
</dbReference>
<dbReference type="FunCoup" id="M4BBD5">
    <property type="interactions" value="39"/>
</dbReference>
<dbReference type="OMA" id="FPVWEQR"/>
<dbReference type="InterPro" id="IPR003439">
    <property type="entry name" value="ABC_transporter-like_ATP-bd"/>
</dbReference>
<reference evidence="10" key="1">
    <citation type="journal article" date="2010" name="Science">
        <title>Signatures of adaptation to obligate biotrophy in the Hyaloperonospora arabidopsidis genome.</title>
        <authorList>
            <person name="Baxter L."/>
            <person name="Tripathy S."/>
            <person name="Ishaque N."/>
            <person name="Boot N."/>
            <person name="Cabral A."/>
            <person name="Kemen E."/>
            <person name="Thines M."/>
            <person name="Ah-Fong A."/>
            <person name="Anderson R."/>
            <person name="Badejoko W."/>
            <person name="Bittner-Eddy P."/>
            <person name="Boore J.L."/>
            <person name="Chibucos M.C."/>
            <person name="Coates M."/>
            <person name="Dehal P."/>
            <person name="Delehaunty K."/>
            <person name="Dong S."/>
            <person name="Downton P."/>
            <person name="Dumas B."/>
            <person name="Fabro G."/>
            <person name="Fronick C."/>
            <person name="Fuerstenberg S.I."/>
            <person name="Fulton L."/>
            <person name="Gaulin E."/>
            <person name="Govers F."/>
            <person name="Hughes L."/>
            <person name="Humphray S."/>
            <person name="Jiang R.H."/>
            <person name="Judelson H."/>
            <person name="Kamoun S."/>
            <person name="Kyung K."/>
            <person name="Meijer H."/>
            <person name="Minx P."/>
            <person name="Morris P."/>
            <person name="Nelson J."/>
            <person name="Phuntumart V."/>
            <person name="Qutob D."/>
            <person name="Rehmany A."/>
            <person name="Rougon-Cardoso A."/>
            <person name="Ryden P."/>
            <person name="Torto-Alalibo T."/>
            <person name="Studholme D."/>
            <person name="Wang Y."/>
            <person name="Win J."/>
            <person name="Wood J."/>
            <person name="Clifton S.W."/>
            <person name="Rogers J."/>
            <person name="Van den Ackerveken G."/>
            <person name="Jones J.D."/>
            <person name="McDowell J.M."/>
            <person name="Beynon J."/>
            <person name="Tyler B.M."/>
        </authorList>
    </citation>
    <scope>NUCLEOTIDE SEQUENCE [LARGE SCALE GENOMIC DNA]</scope>
    <source>
        <strain evidence="10">Emoy2</strain>
    </source>
</reference>
<dbReference type="PROSITE" id="PS50893">
    <property type="entry name" value="ABC_TRANSPORTER_2"/>
    <property type="match status" value="1"/>
</dbReference>
<dbReference type="InterPro" id="IPR017871">
    <property type="entry name" value="ABC_transporter-like_CS"/>
</dbReference>
<keyword evidence="4" id="KW-1003">Cell membrane</keyword>
<evidence type="ECO:0000256" key="7">
    <source>
        <dbReference type="ARBA" id="ARBA00023136"/>
    </source>
</evidence>
<keyword evidence="3" id="KW-0813">Transport</keyword>
<dbReference type="GO" id="GO:0016887">
    <property type="term" value="F:ATP hydrolysis activity"/>
    <property type="evidence" value="ECO:0007669"/>
    <property type="project" value="InterPro"/>
</dbReference>
<evidence type="ECO:0000256" key="4">
    <source>
        <dbReference type="ARBA" id="ARBA00022475"/>
    </source>
</evidence>
<dbReference type="InterPro" id="IPR027417">
    <property type="entry name" value="P-loop_NTPase"/>
</dbReference>
<dbReference type="Gene3D" id="3.40.50.300">
    <property type="entry name" value="P-loop containing nucleotide triphosphate hydrolases"/>
    <property type="match status" value="2"/>
</dbReference>
<dbReference type="AlphaFoldDB" id="M4BBD5"/>
<dbReference type="HOGENOM" id="CLU_041501_0_0_1"/>
<dbReference type="InParanoid" id="M4BBD5"/>
<keyword evidence="5" id="KW-0547">Nucleotide-binding</keyword>
<dbReference type="SMART" id="SM00382">
    <property type="entry name" value="AAA"/>
    <property type="match status" value="2"/>
</dbReference>
<organism evidence="9 10">
    <name type="scientific">Hyaloperonospora arabidopsidis (strain Emoy2)</name>
    <name type="common">Downy mildew agent</name>
    <name type="synonym">Peronospora arabidopsidis</name>
    <dbReference type="NCBI Taxonomy" id="559515"/>
    <lineage>
        <taxon>Eukaryota</taxon>
        <taxon>Sar</taxon>
        <taxon>Stramenopiles</taxon>
        <taxon>Oomycota</taxon>
        <taxon>Peronosporomycetes</taxon>
        <taxon>Peronosporales</taxon>
        <taxon>Peronosporaceae</taxon>
        <taxon>Hyaloperonospora</taxon>
    </lineage>
</organism>
<dbReference type="Proteomes" id="UP000011713">
    <property type="component" value="Unassembled WGS sequence"/>
</dbReference>
<dbReference type="PANTHER" id="PTHR43166">
    <property type="entry name" value="AMINO ACID IMPORT ATP-BINDING PROTEIN"/>
    <property type="match status" value="1"/>
</dbReference>
<keyword evidence="7" id="KW-0472">Membrane</keyword>
<sequence>MVSLPPYYELQKDEVHCFLGPNGSGKTQFLTKLQLHVKTQQAQGELETSWRLASLSLDAHREFVAKHGRRVVADVLGGIGSPKARDLIVRLGLFPVWEQQVRHLSTGEMRKMMLAVSLLESPRASVLILDQPFDGLDVKARRQLQWMLGELTRGFTRLLVETTGAKHEAFAYKTQVLVVANRLDQVFPEIFTHTVLMKQGGDTPFEMLAWPRGKDDDAHNKSMMKRLERFYQEEHEIRAKMTDTELFSLVEQLFECKKGIESDHVQTPAVQLHGVSISYNKKKVLLKGVNFERQVHEHWALLGPNGSGKSSLMRVLMQTPGHGLMTGSVMVAGEDVHVSGSPCCSEEKSADSKPRLEAVSTDQHIQLLHKSLQSDHEETQSACNLIERNAANPEAAGLAMRMLLLPDAVKTRPLSRLSQGEQKLVLIARALAARPKLLILDEVTHGLDPFNRAHVLRVIEAIGQHAAKKTHMVLITHHEDEIMPCFTSVYEIHDKQLVERVSPSTTA</sequence>
<evidence type="ECO:0000256" key="3">
    <source>
        <dbReference type="ARBA" id="ARBA00022448"/>
    </source>
</evidence>
<evidence type="ECO:0000256" key="5">
    <source>
        <dbReference type="ARBA" id="ARBA00022741"/>
    </source>
</evidence>
<comment type="subcellular location">
    <subcellularLocation>
        <location evidence="1">Cell membrane</location>
        <topology evidence="1">Peripheral membrane protein</topology>
    </subcellularLocation>
</comment>
<accession>M4BBD5</accession>
<dbReference type="EMBL" id="JH598095">
    <property type="status" value="NOT_ANNOTATED_CDS"/>
    <property type="molecule type" value="Genomic_DNA"/>
</dbReference>
<dbReference type="STRING" id="559515.M4BBD5"/>